<feature type="transmembrane region" description="Helical" evidence="6">
    <location>
        <begin position="198"/>
        <end position="218"/>
    </location>
</feature>
<dbReference type="GO" id="GO:0004252">
    <property type="term" value="F:serine-type endopeptidase activity"/>
    <property type="evidence" value="ECO:0007669"/>
    <property type="project" value="InterPro"/>
</dbReference>
<dbReference type="PANTHER" id="PTHR45965:SF3">
    <property type="entry name" value="INACTIVE RHOMBOID PROTEIN 1"/>
    <property type="match status" value="1"/>
</dbReference>
<evidence type="ECO:0000313" key="9">
    <source>
        <dbReference type="Proteomes" id="UP000070544"/>
    </source>
</evidence>
<keyword evidence="2 6" id="KW-0812">Transmembrane</keyword>
<evidence type="ECO:0000256" key="4">
    <source>
        <dbReference type="ARBA" id="ARBA00022989"/>
    </source>
</evidence>
<proteinExistence type="predicted"/>
<dbReference type="EMBL" id="KQ965740">
    <property type="protein sequence ID" value="KXS18904.1"/>
    <property type="molecule type" value="Genomic_DNA"/>
</dbReference>
<feature type="transmembrane region" description="Helical" evidence="6">
    <location>
        <begin position="163"/>
        <end position="186"/>
    </location>
</feature>
<feature type="transmembrane region" description="Helical" evidence="6">
    <location>
        <begin position="138"/>
        <end position="157"/>
    </location>
</feature>
<reference evidence="8 9" key="1">
    <citation type="journal article" date="2015" name="Genome Biol. Evol.">
        <title>Phylogenomic analyses indicate that early fungi evolved digesting cell walls of algal ancestors of land plants.</title>
        <authorList>
            <person name="Chang Y."/>
            <person name="Wang S."/>
            <person name="Sekimoto S."/>
            <person name="Aerts A.L."/>
            <person name="Choi C."/>
            <person name="Clum A."/>
            <person name="LaButti K.M."/>
            <person name="Lindquist E.A."/>
            <person name="Yee Ngan C."/>
            <person name="Ohm R.A."/>
            <person name="Salamov A.A."/>
            <person name="Grigoriev I.V."/>
            <person name="Spatafora J.W."/>
            <person name="Berbee M.L."/>
        </authorList>
    </citation>
    <scope>NUCLEOTIDE SEQUENCE [LARGE SCALE GENOMIC DNA]</scope>
    <source>
        <strain evidence="8 9">JEL478</strain>
    </source>
</reference>
<dbReference type="AlphaFoldDB" id="A0A139AQG9"/>
<dbReference type="OrthoDB" id="2146116at2759"/>
<keyword evidence="5 6" id="KW-0472">Membrane</keyword>
<dbReference type="InterPro" id="IPR035952">
    <property type="entry name" value="Rhomboid-like_sf"/>
</dbReference>
<evidence type="ECO:0000256" key="1">
    <source>
        <dbReference type="ARBA" id="ARBA00004477"/>
    </source>
</evidence>
<feature type="transmembrane region" description="Helical" evidence="6">
    <location>
        <begin position="107"/>
        <end position="126"/>
    </location>
</feature>
<dbReference type="SUPFAM" id="SSF144091">
    <property type="entry name" value="Rhomboid-like"/>
    <property type="match status" value="1"/>
</dbReference>
<dbReference type="Gene3D" id="1.20.1540.10">
    <property type="entry name" value="Rhomboid-like"/>
    <property type="match status" value="1"/>
</dbReference>
<evidence type="ECO:0000256" key="5">
    <source>
        <dbReference type="ARBA" id="ARBA00023136"/>
    </source>
</evidence>
<gene>
    <name evidence="8" type="ORF">M427DRAFT_95792</name>
</gene>
<evidence type="ECO:0000256" key="2">
    <source>
        <dbReference type="ARBA" id="ARBA00022692"/>
    </source>
</evidence>
<name>A0A139AQG9_GONPJ</name>
<organism evidence="8 9">
    <name type="scientific">Gonapodya prolifera (strain JEL478)</name>
    <name type="common">Monoblepharis prolifera</name>
    <dbReference type="NCBI Taxonomy" id="1344416"/>
    <lineage>
        <taxon>Eukaryota</taxon>
        <taxon>Fungi</taxon>
        <taxon>Fungi incertae sedis</taxon>
        <taxon>Chytridiomycota</taxon>
        <taxon>Chytridiomycota incertae sedis</taxon>
        <taxon>Monoblepharidomycetes</taxon>
        <taxon>Monoblepharidales</taxon>
        <taxon>Gonapodyaceae</taxon>
        <taxon>Gonapodya</taxon>
    </lineage>
</organism>
<accession>A0A139AQG9</accession>
<dbReference type="InterPro" id="IPR051512">
    <property type="entry name" value="Inactive_Rhomboid"/>
</dbReference>
<feature type="transmembrane region" description="Helical" evidence="6">
    <location>
        <begin position="7"/>
        <end position="26"/>
    </location>
</feature>
<dbReference type="GO" id="GO:0050708">
    <property type="term" value="P:regulation of protein secretion"/>
    <property type="evidence" value="ECO:0007669"/>
    <property type="project" value="TreeGrafter"/>
</dbReference>
<evidence type="ECO:0000259" key="7">
    <source>
        <dbReference type="Pfam" id="PF01694"/>
    </source>
</evidence>
<keyword evidence="9" id="KW-1185">Reference proteome</keyword>
<dbReference type="Proteomes" id="UP000070544">
    <property type="component" value="Unassembled WGS sequence"/>
</dbReference>
<dbReference type="PANTHER" id="PTHR45965">
    <property type="entry name" value="INACTIVE RHOMBOID PROTEIN"/>
    <property type="match status" value="1"/>
</dbReference>
<dbReference type="GO" id="GO:0042058">
    <property type="term" value="P:regulation of epidermal growth factor receptor signaling pathway"/>
    <property type="evidence" value="ECO:0007669"/>
    <property type="project" value="TreeGrafter"/>
</dbReference>
<evidence type="ECO:0000313" key="8">
    <source>
        <dbReference type="EMBL" id="KXS18904.1"/>
    </source>
</evidence>
<dbReference type="OMA" id="ACSGCRY"/>
<evidence type="ECO:0000256" key="6">
    <source>
        <dbReference type="SAM" id="Phobius"/>
    </source>
</evidence>
<feature type="domain" description="Peptidase S54 rhomboid" evidence="7">
    <location>
        <begin position="102"/>
        <end position="238"/>
    </location>
</feature>
<dbReference type="InterPro" id="IPR022764">
    <property type="entry name" value="Peptidase_S54_rhomboid_dom"/>
</dbReference>
<comment type="subcellular location">
    <subcellularLocation>
        <location evidence="1">Endoplasmic reticulum membrane</location>
        <topology evidence="1">Multi-pass membrane protein</topology>
    </subcellularLocation>
</comment>
<dbReference type="GO" id="GO:0005789">
    <property type="term" value="C:endoplasmic reticulum membrane"/>
    <property type="evidence" value="ECO:0007669"/>
    <property type="project" value="UniProtKB-SubCell"/>
</dbReference>
<feature type="transmembrane region" description="Helical" evidence="6">
    <location>
        <begin position="253"/>
        <end position="274"/>
    </location>
</feature>
<dbReference type="STRING" id="1344416.A0A139AQG9"/>
<evidence type="ECO:0000256" key="3">
    <source>
        <dbReference type="ARBA" id="ARBA00022824"/>
    </source>
</evidence>
<keyword evidence="3" id="KW-0256">Endoplasmic reticulum</keyword>
<protein>
    <submittedName>
        <fullName evidence="8">Rhomboid-domain-containing protein</fullName>
    </submittedName>
</protein>
<dbReference type="Pfam" id="PF01694">
    <property type="entry name" value="Rhomboid"/>
    <property type="match status" value="1"/>
</dbReference>
<sequence>MKQHRPYFMYAVTLAQLALVILSFAVNKDMTGEFIQTQPSLNYMIGPAAGPLIRMGARFVPCIRTVPTYTSNSSMTYLPYCPTGVTTPCKLADVCGFDGKADQWFRFIVPIFLHGGIVHFIFNAAFQLRTGVSMERDFGPWRIGIIYMASGIAGFVFGANFNVLSVSVGSSGALYGLLACLLLDLFQNWSLIQRPWIELLKMSVVVIISLSIGLLPFIDNFAHLGGFFTGILSGLIFMPTITFGKWDKRRKRILMVLAIPAIIVIFVLLFVSFYSGRDANCSWCKYLDCIPVMGWCDDLTS</sequence>
<feature type="transmembrane region" description="Helical" evidence="6">
    <location>
        <begin position="224"/>
        <end position="241"/>
    </location>
</feature>
<keyword evidence="4 6" id="KW-1133">Transmembrane helix</keyword>